<reference evidence="1" key="1">
    <citation type="journal article" date="2020" name="Nat. Commun.">
        <title>Large-scale genome sequencing of mycorrhizal fungi provides insights into the early evolution of symbiotic traits.</title>
        <authorList>
            <person name="Miyauchi S."/>
            <person name="Kiss E."/>
            <person name="Kuo A."/>
            <person name="Drula E."/>
            <person name="Kohler A."/>
            <person name="Sanchez-Garcia M."/>
            <person name="Morin E."/>
            <person name="Andreopoulos B."/>
            <person name="Barry K.W."/>
            <person name="Bonito G."/>
            <person name="Buee M."/>
            <person name="Carver A."/>
            <person name="Chen C."/>
            <person name="Cichocki N."/>
            <person name="Clum A."/>
            <person name="Culley D."/>
            <person name="Crous P.W."/>
            <person name="Fauchery L."/>
            <person name="Girlanda M."/>
            <person name="Hayes R.D."/>
            <person name="Keri Z."/>
            <person name="LaButti K."/>
            <person name="Lipzen A."/>
            <person name="Lombard V."/>
            <person name="Magnuson J."/>
            <person name="Maillard F."/>
            <person name="Murat C."/>
            <person name="Nolan M."/>
            <person name="Ohm R.A."/>
            <person name="Pangilinan J."/>
            <person name="Pereira M.F."/>
            <person name="Perotto S."/>
            <person name="Peter M."/>
            <person name="Pfister S."/>
            <person name="Riley R."/>
            <person name="Sitrit Y."/>
            <person name="Stielow J.B."/>
            <person name="Szollosi G."/>
            <person name="Zifcakova L."/>
            <person name="Stursova M."/>
            <person name="Spatafora J.W."/>
            <person name="Tedersoo L."/>
            <person name="Vaario L.M."/>
            <person name="Yamada A."/>
            <person name="Yan M."/>
            <person name="Wang P."/>
            <person name="Xu J."/>
            <person name="Bruns T."/>
            <person name="Baldrian P."/>
            <person name="Vilgalys R."/>
            <person name="Dunand C."/>
            <person name="Henrissat B."/>
            <person name="Grigoriev I.V."/>
            <person name="Hibbett D."/>
            <person name="Nagy L.G."/>
            <person name="Martin F.M."/>
        </authorList>
    </citation>
    <scope>NUCLEOTIDE SEQUENCE</scope>
    <source>
        <strain evidence="1">UP504</strain>
    </source>
</reference>
<gene>
    <name evidence="1" type="ORF">BS47DRAFT_1291416</name>
</gene>
<dbReference type="Proteomes" id="UP000886523">
    <property type="component" value="Unassembled WGS sequence"/>
</dbReference>
<evidence type="ECO:0000313" key="2">
    <source>
        <dbReference type="Proteomes" id="UP000886523"/>
    </source>
</evidence>
<dbReference type="EMBL" id="MU128934">
    <property type="protein sequence ID" value="KAF9517048.1"/>
    <property type="molecule type" value="Genomic_DNA"/>
</dbReference>
<dbReference type="Pfam" id="PF18758">
    <property type="entry name" value="KDZ"/>
    <property type="match status" value="1"/>
</dbReference>
<dbReference type="AlphaFoldDB" id="A0A9P6B3K4"/>
<keyword evidence="2" id="KW-1185">Reference proteome</keyword>
<accession>A0A9P6B3K4</accession>
<name>A0A9P6B3K4_9AGAM</name>
<dbReference type="OrthoDB" id="3364670at2759"/>
<sequence length="53" mass="6256">MWTASEKQLYALALINTLMKEVPSHWQVGLLYDITCQLHCALLKWSYFNSWLP</sequence>
<evidence type="ECO:0000313" key="1">
    <source>
        <dbReference type="EMBL" id="KAF9517048.1"/>
    </source>
</evidence>
<comment type="caution">
    <text evidence="1">The sequence shown here is derived from an EMBL/GenBank/DDBJ whole genome shotgun (WGS) entry which is preliminary data.</text>
</comment>
<organism evidence="1 2">
    <name type="scientific">Hydnum rufescens UP504</name>
    <dbReference type="NCBI Taxonomy" id="1448309"/>
    <lineage>
        <taxon>Eukaryota</taxon>
        <taxon>Fungi</taxon>
        <taxon>Dikarya</taxon>
        <taxon>Basidiomycota</taxon>
        <taxon>Agaricomycotina</taxon>
        <taxon>Agaricomycetes</taxon>
        <taxon>Cantharellales</taxon>
        <taxon>Hydnaceae</taxon>
        <taxon>Hydnum</taxon>
    </lineage>
</organism>
<protein>
    <submittedName>
        <fullName evidence="1">Uncharacterized protein</fullName>
    </submittedName>
</protein>
<proteinExistence type="predicted"/>
<dbReference type="InterPro" id="IPR040521">
    <property type="entry name" value="KDZ"/>
</dbReference>